<dbReference type="Proteomes" id="UP001214530">
    <property type="component" value="Chromosome"/>
</dbReference>
<organism evidence="1 2">
    <name type="scientific">Candidatus Pedobacter colombiensis</name>
    <dbReference type="NCBI Taxonomy" id="3121371"/>
    <lineage>
        <taxon>Bacteria</taxon>
        <taxon>Pseudomonadati</taxon>
        <taxon>Bacteroidota</taxon>
        <taxon>Sphingobacteriia</taxon>
        <taxon>Sphingobacteriales</taxon>
        <taxon>Sphingobacteriaceae</taxon>
        <taxon>Pedobacter</taxon>
    </lineage>
</organism>
<gene>
    <name evidence="1" type="ORF">P0Y49_13825</name>
</gene>
<name>A0AAJ5W682_9SPHI</name>
<accession>A0AAJ5W682</accession>
<dbReference type="AlphaFoldDB" id="A0AAJ5W682"/>
<reference evidence="1" key="1">
    <citation type="submission" date="2023-03" db="EMBL/GenBank/DDBJ databases">
        <title>Andean soil-derived lignocellulolytic bacterial consortium as a source of novel taxa and putative plastic-active enzymes.</title>
        <authorList>
            <person name="Diaz-Garcia L."/>
            <person name="Chuvochina M."/>
            <person name="Feuerriegel G."/>
            <person name="Bunk B."/>
            <person name="Sproer C."/>
            <person name="Streit W.R."/>
            <person name="Rodriguez L.M."/>
            <person name="Overmann J."/>
            <person name="Jimenez D.J."/>
        </authorList>
    </citation>
    <scope>NUCLEOTIDE SEQUENCE</scope>
    <source>
        <strain evidence="1">MAG 3858</strain>
    </source>
</reference>
<protein>
    <submittedName>
        <fullName evidence="1">Uncharacterized protein</fullName>
    </submittedName>
</protein>
<sequence length="148" mass="17283">MKLYSLILVRMKSRSIDIKDLKGRGKSLYIAVSQSGLSNKDAAERASYKENTFYAHIKQEYLDFKIMAKYARAINYDFSVLYPEILNFQPENSIELAQKESKAYLELQRKYTALLEKSQLTSERNAEKYAELENKYNLLLAKYNAIKK</sequence>
<evidence type="ECO:0000313" key="2">
    <source>
        <dbReference type="Proteomes" id="UP001214530"/>
    </source>
</evidence>
<proteinExistence type="predicted"/>
<dbReference type="EMBL" id="CP119313">
    <property type="protein sequence ID" value="WEK17878.1"/>
    <property type="molecule type" value="Genomic_DNA"/>
</dbReference>
<evidence type="ECO:0000313" key="1">
    <source>
        <dbReference type="EMBL" id="WEK17878.1"/>
    </source>
</evidence>